<dbReference type="GO" id="GO:0015031">
    <property type="term" value="P:protein transport"/>
    <property type="evidence" value="ECO:0007669"/>
    <property type="project" value="UniProtKB-KW"/>
</dbReference>
<dbReference type="PANTHER" id="PTHR13673">
    <property type="entry name" value="ESOPHAGEAL CANCER ASSOCIATED PROTEIN"/>
    <property type="match status" value="1"/>
</dbReference>
<keyword evidence="4" id="KW-0967">Endosome</keyword>
<protein>
    <submittedName>
        <fullName evidence="7">Uncharacterized protein</fullName>
    </submittedName>
</protein>
<keyword evidence="5" id="KW-0653">Protein transport</keyword>
<reference evidence="7" key="1">
    <citation type="submission" date="2021-02" db="EMBL/GenBank/DDBJ databases">
        <authorList>
            <person name="Nowell W R."/>
        </authorList>
    </citation>
    <scope>NUCLEOTIDE SEQUENCE</scope>
</reference>
<evidence type="ECO:0000256" key="6">
    <source>
        <dbReference type="SAM" id="MobiDB-lite"/>
    </source>
</evidence>
<name>A0A813XRA9_9BILA</name>
<evidence type="ECO:0000313" key="8">
    <source>
        <dbReference type="Proteomes" id="UP000663832"/>
    </source>
</evidence>
<sequence>MTSIATKWAPKKRDYVSEHKLINKTTNVTTTHPLGVALIANKPQTGTPTLSSSPIIDPLSKITTQIDIDPLSRALAAAITSTKIDSTKEHSSTVLDTFEPWSSKKSLILNQYNTTKKISMTTAMNNSNDESIIDTKVSDMTTTSERIKNRLEQLDAFEGGQQTQSLTQQEYINRINDMSREMSQAWKSDQRVKTLKIVIQCCKLLADMNVMEFYPSKFCLITDVIDTFGKLVYTRLLEKSASSNGKIPDRIIPDLVPESTRETARNWFYKIAIIRELLPRILVETAILKCYSFLSSTHYQATLVQLMKMCRGIGDPLVAAYTRCYICRVTIDIDFKHREPIDIAFTDLCQSLHQINSPIVKNLYSSQKLTTSIYLSLYSPALDWIVQCLLHKLDDTKTEQIINKTRSTLNTSSGGVVLNALLNTLPPSHVRSKVQEYITMINECDAELFPKSILYRSLGLSLLLSTPASTPSDIQILNSVWKVVTKFKEPAPYMACAEVWIELTSKEYTTRELNTMLGDVVKHLTPDRAFEEYYGKLHGIMVKLLNNIEDFASLFAMDKILPFLDLFQRENVRVDLFKSILQAFVNRSSQEKTNDPVLIAAMTHCAKSVHDTLGALTNDDELREVSGLLSAVIRKVDYEKDVEQELKFCVEARGLFGYIDSVTITLIQKVNTLAVSTHRIVNGTHSTATSSFIRACMAFCYISIPSLEHPLHKLNLYTLCAQTAYLNQSLSQGDGFLKTAITLLSDFPKQIEIEGKVVSSDRYLYESITNIMSTLVIVPDNPDAGVLYLAHGLSNVINQMKCFDEASETRITLLMNMLCLLSTQIQTLLPYHISKVESNDTLYGNDEKFLNEIYQRLNKLCEQIIQTLKDLANTNPKRQSSLAIEFFNRFIAHTDLNQQKCIKFAANLWNLSQRNSNPDTQKFAKRILTYIEIRSNSDQSFKRLYELISGSTNDTSHVSSRSSSTSNSVHSFNTGD</sequence>
<accession>A0A813XRA9</accession>
<dbReference type="PANTHER" id="PTHR13673:SF0">
    <property type="entry name" value="VPS35 ENDOSOMAL PROTEIN-SORTING FACTOR-LIKE"/>
    <property type="match status" value="1"/>
</dbReference>
<evidence type="ECO:0000256" key="5">
    <source>
        <dbReference type="ARBA" id="ARBA00022927"/>
    </source>
</evidence>
<evidence type="ECO:0000313" key="7">
    <source>
        <dbReference type="EMBL" id="CAF0874133.1"/>
    </source>
</evidence>
<proteinExistence type="inferred from homology"/>
<comment type="subcellular location">
    <subcellularLocation>
        <location evidence="1">Endosome</location>
    </subcellularLocation>
</comment>
<dbReference type="InterPro" id="IPR029705">
    <property type="entry name" value="VPS35L"/>
</dbReference>
<dbReference type="EMBL" id="CAJNOM010000035">
    <property type="protein sequence ID" value="CAF0874133.1"/>
    <property type="molecule type" value="Genomic_DNA"/>
</dbReference>
<dbReference type="GO" id="GO:0005768">
    <property type="term" value="C:endosome"/>
    <property type="evidence" value="ECO:0007669"/>
    <property type="project" value="UniProtKB-SubCell"/>
</dbReference>
<dbReference type="Proteomes" id="UP000663832">
    <property type="component" value="Unassembled WGS sequence"/>
</dbReference>
<gene>
    <name evidence="7" type="ORF">QVE165_LOCUS8058</name>
</gene>
<evidence type="ECO:0000256" key="3">
    <source>
        <dbReference type="ARBA" id="ARBA00022448"/>
    </source>
</evidence>
<evidence type="ECO:0000256" key="2">
    <source>
        <dbReference type="ARBA" id="ARBA00010704"/>
    </source>
</evidence>
<evidence type="ECO:0000256" key="4">
    <source>
        <dbReference type="ARBA" id="ARBA00022753"/>
    </source>
</evidence>
<dbReference type="AlphaFoldDB" id="A0A813XRA9"/>
<dbReference type="GO" id="GO:0032456">
    <property type="term" value="P:endocytic recycling"/>
    <property type="evidence" value="ECO:0007669"/>
    <property type="project" value="InterPro"/>
</dbReference>
<organism evidence="7 8">
    <name type="scientific">Adineta steineri</name>
    <dbReference type="NCBI Taxonomy" id="433720"/>
    <lineage>
        <taxon>Eukaryota</taxon>
        <taxon>Metazoa</taxon>
        <taxon>Spiralia</taxon>
        <taxon>Gnathifera</taxon>
        <taxon>Rotifera</taxon>
        <taxon>Eurotatoria</taxon>
        <taxon>Bdelloidea</taxon>
        <taxon>Adinetida</taxon>
        <taxon>Adinetidae</taxon>
        <taxon>Adineta</taxon>
    </lineage>
</organism>
<comment type="similarity">
    <text evidence="2">Belongs to the VPS35L family.</text>
</comment>
<feature type="region of interest" description="Disordered" evidence="6">
    <location>
        <begin position="952"/>
        <end position="976"/>
    </location>
</feature>
<keyword evidence="8" id="KW-1185">Reference proteome</keyword>
<evidence type="ECO:0000256" key="1">
    <source>
        <dbReference type="ARBA" id="ARBA00004177"/>
    </source>
</evidence>
<keyword evidence="3" id="KW-0813">Transport</keyword>
<dbReference type="OrthoDB" id="1734063at2759"/>
<comment type="caution">
    <text evidence="7">The sequence shown here is derived from an EMBL/GenBank/DDBJ whole genome shotgun (WGS) entry which is preliminary data.</text>
</comment>